<dbReference type="OrthoDB" id="9974366at2"/>
<dbReference type="PROSITE" id="PS51257">
    <property type="entry name" value="PROKAR_LIPOPROTEIN"/>
    <property type="match status" value="1"/>
</dbReference>
<evidence type="ECO:0008006" key="3">
    <source>
        <dbReference type="Google" id="ProtNLM"/>
    </source>
</evidence>
<keyword evidence="2" id="KW-1185">Reference proteome</keyword>
<dbReference type="KEGG" id="nzl:D0T92_06440"/>
<dbReference type="AlphaFoldDB" id="A0A5J6PUJ8"/>
<accession>A0A5J6PUJ8</accession>
<dbReference type="RefSeq" id="WP_151051263.1">
    <property type="nucleotide sequence ID" value="NZ_CP031700.1"/>
</dbReference>
<protein>
    <recommendedName>
        <fullName evidence="3">Lipoprotein</fullName>
    </recommendedName>
</protein>
<dbReference type="EMBL" id="CP031700">
    <property type="protein sequence ID" value="QEY26195.1"/>
    <property type="molecule type" value="Genomic_DNA"/>
</dbReference>
<proteinExistence type="predicted"/>
<evidence type="ECO:0000313" key="2">
    <source>
        <dbReference type="Proteomes" id="UP000325713"/>
    </source>
</evidence>
<dbReference type="Proteomes" id="UP000325713">
    <property type="component" value="Chromosome"/>
</dbReference>
<organism evidence="1 2">
    <name type="scientific">Neisseria zalophi</name>
    <dbReference type="NCBI Taxonomy" id="640030"/>
    <lineage>
        <taxon>Bacteria</taxon>
        <taxon>Pseudomonadati</taxon>
        <taxon>Pseudomonadota</taxon>
        <taxon>Betaproteobacteria</taxon>
        <taxon>Neisseriales</taxon>
        <taxon>Neisseriaceae</taxon>
        <taxon>Neisseria</taxon>
    </lineage>
</organism>
<name>A0A5J6PUJ8_9NEIS</name>
<gene>
    <name evidence="1" type="ORF">D0T92_06440</name>
</gene>
<evidence type="ECO:0000313" key="1">
    <source>
        <dbReference type="EMBL" id="QEY26195.1"/>
    </source>
</evidence>
<reference evidence="1 2" key="1">
    <citation type="submission" date="2018-08" db="EMBL/GenBank/DDBJ databases">
        <title>Neisseria zalophi ATCC BAA-2455 complete genome.</title>
        <authorList>
            <person name="Veseli I.A."/>
            <person name="Buttler R."/>
            <person name="Mascarenhas dos Santos A.C."/>
            <person name="Pombert J.-F."/>
        </authorList>
    </citation>
    <scope>NUCLEOTIDE SEQUENCE [LARGE SCALE GENOMIC DNA]</scope>
    <source>
        <strain evidence="1 2">ATCC BAA-2455</strain>
    </source>
</reference>
<sequence length="211" mass="23606">MKNLLFFIIISLILSSCLYNKESTLIKSTNLLDETGLEESIGDNFNEIFNLLSDDGIKSASIHAKVIEVNGYKILYSKPNDIFILKDKDVVARINNDSRIFYNSSAAPLVGEQVLLRKNIIVYNNNNNSFIDYGIDGLDIIEENQFKFLRESQDNQSKKLPNSSFVNGNKCLNPIEGLAGVACCGQSGYAFTLEKGWTVNEKLTQKCQSIN</sequence>